<organism evidence="2 3">
    <name type="scientific">Perilla frutescens var. hirtella</name>
    <name type="common">Perilla citriodora</name>
    <name type="synonym">Perilla setoyensis</name>
    <dbReference type="NCBI Taxonomy" id="608512"/>
    <lineage>
        <taxon>Eukaryota</taxon>
        <taxon>Viridiplantae</taxon>
        <taxon>Streptophyta</taxon>
        <taxon>Embryophyta</taxon>
        <taxon>Tracheophyta</taxon>
        <taxon>Spermatophyta</taxon>
        <taxon>Magnoliopsida</taxon>
        <taxon>eudicotyledons</taxon>
        <taxon>Gunneridae</taxon>
        <taxon>Pentapetalae</taxon>
        <taxon>asterids</taxon>
        <taxon>lamiids</taxon>
        <taxon>Lamiales</taxon>
        <taxon>Lamiaceae</taxon>
        <taxon>Nepetoideae</taxon>
        <taxon>Elsholtzieae</taxon>
        <taxon>Perilla</taxon>
    </lineage>
</organism>
<proteinExistence type="predicted"/>
<keyword evidence="3" id="KW-1185">Reference proteome</keyword>
<feature type="region of interest" description="Disordered" evidence="1">
    <location>
        <begin position="63"/>
        <end position="115"/>
    </location>
</feature>
<accession>A0AAD4INY7</accession>
<dbReference type="EMBL" id="SDAM02029566">
    <property type="protein sequence ID" value="KAH6756174.1"/>
    <property type="molecule type" value="Genomic_DNA"/>
</dbReference>
<reference evidence="2 3" key="1">
    <citation type="journal article" date="2021" name="Nat. Commun.">
        <title>Incipient diploidization of the medicinal plant Perilla within 10,000 years.</title>
        <authorList>
            <person name="Zhang Y."/>
            <person name="Shen Q."/>
            <person name="Leng L."/>
            <person name="Zhang D."/>
            <person name="Chen S."/>
            <person name="Shi Y."/>
            <person name="Ning Z."/>
            <person name="Chen S."/>
        </authorList>
    </citation>
    <scope>NUCLEOTIDE SEQUENCE [LARGE SCALE GENOMIC DNA]</scope>
    <source>
        <strain evidence="3">cv. PC099</strain>
    </source>
</reference>
<dbReference type="AlphaFoldDB" id="A0AAD4INY7"/>
<gene>
    <name evidence="2" type="ORF">C2S53_004273</name>
</gene>
<comment type="caution">
    <text evidence="2">The sequence shown here is derived from an EMBL/GenBank/DDBJ whole genome shotgun (WGS) entry which is preliminary data.</text>
</comment>
<dbReference type="Proteomes" id="UP001190926">
    <property type="component" value="Unassembled WGS sequence"/>
</dbReference>
<sequence length="115" mass="12336">MKQLGGHGPGPSPYWNESRPRSGLVHGFFHNLCHAICSCCYVFSCCWLIEDCFTGQRSFPAPSYGPLEPPPPPPAAVFGHQHHGLLGSVIGGPPGPSSRPGPFGYSDEPPPPPYR</sequence>
<evidence type="ECO:0000313" key="3">
    <source>
        <dbReference type="Proteomes" id="UP001190926"/>
    </source>
</evidence>
<evidence type="ECO:0000256" key="1">
    <source>
        <dbReference type="SAM" id="MobiDB-lite"/>
    </source>
</evidence>
<protein>
    <submittedName>
        <fullName evidence="2">Uncharacterized protein</fullName>
    </submittedName>
</protein>
<evidence type="ECO:0000313" key="2">
    <source>
        <dbReference type="EMBL" id="KAH6756174.1"/>
    </source>
</evidence>
<name>A0AAD4INY7_PERFH</name>